<keyword evidence="2" id="KW-0378">Hydrolase</keyword>
<dbReference type="InterPro" id="IPR023186">
    <property type="entry name" value="IUNH"/>
</dbReference>
<evidence type="ECO:0000313" key="6">
    <source>
        <dbReference type="Proteomes" id="UP001055712"/>
    </source>
</evidence>
<evidence type="ECO:0000256" key="3">
    <source>
        <dbReference type="ARBA" id="ARBA00023295"/>
    </source>
</evidence>
<dbReference type="AlphaFoldDB" id="A0A9D4TPH5"/>
<feature type="domain" description="Inosine/uridine-preferring nucleoside hydrolase" evidence="4">
    <location>
        <begin position="6"/>
        <end position="307"/>
    </location>
</feature>
<comment type="similarity">
    <text evidence="1">Belongs to the IUNH family.</text>
</comment>
<dbReference type="Gene3D" id="3.90.245.10">
    <property type="entry name" value="Ribonucleoside hydrolase-like"/>
    <property type="match status" value="1"/>
</dbReference>
<evidence type="ECO:0000259" key="4">
    <source>
        <dbReference type="Pfam" id="PF01156"/>
    </source>
</evidence>
<dbReference type="GO" id="GO:0005829">
    <property type="term" value="C:cytosol"/>
    <property type="evidence" value="ECO:0007669"/>
    <property type="project" value="TreeGrafter"/>
</dbReference>
<evidence type="ECO:0000313" key="5">
    <source>
        <dbReference type="EMBL" id="KAI3431315.1"/>
    </source>
</evidence>
<dbReference type="Pfam" id="PF01156">
    <property type="entry name" value="IU_nuc_hydro"/>
    <property type="match status" value="1"/>
</dbReference>
<dbReference type="OrthoDB" id="432381at2759"/>
<comment type="caution">
    <text evidence="5">The sequence shown here is derived from an EMBL/GenBank/DDBJ whole genome shotgun (WGS) entry which is preliminary data.</text>
</comment>
<dbReference type="SUPFAM" id="SSF53590">
    <property type="entry name" value="Nucleoside hydrolase"/>
    <property type="match status" value="1"/>
</dbReference>
<accession>A0A9D4TPH5</accession>
<keyword evidence="6" id="KW-1185">Reference proteome</keyword>
<dbReference type="PANTHER" id="PTHR12304:SF4">
    <property type="entry name" value="URIDINE NUCLEOSIDASE"/>
    <property type="match status" value="1"/>
</dbReference>
<protein>
    <recommendedName>
        <fullName evidence="4">Inosine/uridine-preferring nucleoside hydrolase domain-containing protein</fullName>
    </recommendedName>
</protein>
<evidence type="ECO:0000256" key="1">
    <source>
        <dbReference type="ARBA" id="ARBA00009176"/>
    </source>
</evidence>
<dbReference type="InterPro" id="IPR036452">
    <property type="entry name" value="Ribo_hydro-like"/>
</dbReference>
<evidence type="ECO:0000256" key="2">
    <source>
        <dbReference type="ARBA" id="ARBA00022801"/>
    </source>
</evidence>
<proteinExistence type="inferred from homology"/>
<dbReference type="GO" id="GO:0006152">
    <property type="term" value="P:purine nucleoside catabolic process"/>
    <property type="evidence" value="ECO:0007669"/>
    <property type="project" value="TreeGrafter"/>
</dbReference>
<dbReference type="PANTHER" id="PTHR12304">
    <property type="entry name" value="INOSINE-URIDINE PREFERRING NUCLEOSIDE HYDROLASE"/>
    <property type="match status" value="1"/>
</dbReference>
<keyword evidence="3" id="KW-0326">Glycosidase</keyword>
<dbReference type="InterPro" id="IPR001910">
    <property type="entry name" value="Inosine/uridine_hydrolase_dom"/>
</dbReference>
<organism evidence="5 6">
    <name type="scientific">Chlorella vulgaris</name>
    <name type="common">Green alga</name>
    <dbReference type="NCBI Taxonomy" id="3077"/>
    <lineage>
        <taxon>Eukaryota</taxon>
        <taxon>Viridiplantae</taxon>
        <taxon>Chlorophyta</taxon>
        <taxon>core chlorophytes</taxon>
        <taxon>Trebouxiophyceae</taxon>
        <taxon>Chlorellales</taxon>
        <taxon>Chlorellaceae</taxon>
        <taxon>Chlorella clade</taxon>
        <taxon>Chlorella</taxon>
    </lineage>
</organism>
<name>A0A9D4TPH5_CHLVU</name>
<dbReference type="CDD" id="cd02650">
    <property type="entry name" value="nuc_hydro_CaPnhB"/>
    <property type="match status" value="1"/>
</dbReference>
<dbReference type="EMBL" id="SIDB01000006">
    <property type="protein sequence ID" value="KAI3431315.1"/>
    <property type="molecule type" value="Genomic_DNA"/>
</dbReference>
<dbReference type="Proteomes" id="UP001055712">
    <property type="component" value="Unassembled WGS sequence"/>
</dbReference>
<dbReference type="GO" id="GO:0008477">
    <property type="term" value="F:purine nucleosidase activity"/>
    <property type="evidence" value="ECO:0007669"/>
    <property type="project" value="TreeGrafter"/>
</dbReference>
<gene>
    <name evidence="5" type="ORF">D9Q98_004373</name>
</gene>
<sequence>MAPIKLIIDTDPGVDDSMAILAAFNSPEVEVIGLTSMYGNVPTRMATRNAITLCHLAGRQDVPVVEGAHKSLRGAAKERIADFVHGTDGFGNTAPQLAAGDPAPGSAAEFIVRMASQHPGEVVVLALAALTNVALALHLDPCLAEKLARVVVLGGAFYCNGNVNPAAEANVFGDPEAANVVFSRLPNCWLVGLDVTHKCCMSAGAIEGMAGRGRHGTFLRDITQFYLGYHRQAYKMEAVYVHDAAAFAAVVDPGLFEWQQGGVLVVTEGPAKGRTIRDEGKKEWVGSNDWQGLPPVQVALGVDSQRLVAWVLERMTR</sequence>
<reference evidence="5" key="2">
    <citation type="submission" date="2020-11" db="EMBL/GenBank/DDBJ databases">
        <authorList>
            <person name="Cecchin M."/>
            <person name="Marcolungo L."/>
            <person name="Rossato M."/>
            <person name="Girolomoni L."/>
            <person name="Cosentino E."/>
            <person name="Cuine S."/>
            <person name="Li-Beisson Y."/>
            <person name="Delledonne M."/>
            <person name="Ballottari M."/>
        </authorList>
    </citation>
    <scope>NUCLEOTIDE SEQUENCE</scope>
    <source>
        <strain evidence="5">211/11P</strain>
        <tissue evidence="5">Whole cell</tissue>
    </source>
</reference>
<reference evidence="5" key="1">
    <citation type="journal article" date="2019" name="Plant J.">
        <title>Chlorella vulgaris genome assembly and annotation reveals the molecular basis for metabolic acclimation to high light conditions.</title>
        <authorList>
            <person name="Cecchin M."/>
            <person name="Marcolungo L."/>
            <person name="Rossato M."/>
            <person name="Girolomoni L."/>
            <person name="Cosentino E."/>
            <person name="Cuine S."/>
            <person name="Li-Beisson Y."/>
            <person name="Delledonne M."/>
            <person name="Ballottari M."/>
        </authorList>
    </citation>
    <scope>NUCLEOTIDE SEQUENCE</scope>
    <source>
        <strain evidence="5">211/11P</strain>
    </source>
</reference>